<name>A0A1H4IX18_9MICO</name>
<gene>
    <name evidence="7" type="ORF">SAMN04489806_0295</name>
</gene>
<dbReference type="EMBL" id="FNRY01000001">
    <property type="protein sequence ID" value="SEB37848.1"/>
    <property type="molecule type" value="Genomic_DNA"/>
</dbReference>
<sequence length="225" mass="23230">MLIVFFCRGARCVRKGADVAIGTVVAFWAVSFMFVITPGADWAYAISAGLRNRTVLPAVGGMLSGHLLAALVVAAGVGALVAGAPVLLTVLTIAGCAYLVWLGIGLLRRPAAPYAGEAVGEAESPWRQVLTGFGVSGLNPKVFILFVALVPQFADAHTNWPIGVQILVLGLVHIASSALVYTGVGAGARVVLRARPSVARIVTRCSGAAMILVGIALFVERLVTA</sequence>
<keyword evidence="5 6" id="KW-0472">Membrane</keyword>
<feature type="transmembrane region" description="Helical" evidence="6">
    <location>
        <begin position="55"/>
        <end position="80"/>
    </location>
</feature>
<comment type="subcellular location">
    <subcellularLocation>
        <location evidence="1">Cell membrane</location>
        <topology evidence="1">Multi-pass membrane protein</topology>
    </subcellularLocation>
</comment>
<evidence type="ECO:0000256" key="4">
    <source>
        <dbReference type="ARBA" id="ARBA00022989"/>
    </source>
</evidence>
<evidence type="ECO:0000256" key="3">
    <source>
        <dbReference type="ARBA" id="ARBA00022692"/>
    </source>
</evidence>
<organism evidence="7 8">
    <name type="scientific">Paramicrobacterium humi</name>
    <dbReference type="NCBI Taxonomy" id="640635"/>
    <lineage>
        <taxon>Bacteria</taxon>
        <taxon>Bacillati</taxon>
        <taxon>Actinomycetota</taxon>
        <taxon>Actinomycetes</taxon>
        <taxon>Micrococcales</taxon>
        <taxon>Microbacteriaceae</taxon>
        <taxon>Paramicrobacterium</taxon>
    </lineage>
</organism>
<dbReference type="GO" id="GO:0005886">
    <property type="term" value="C:plasma membrane"/>
    <property type="evidence" value="ECO:0007669"/>
    <property type="project" value="UniProtKB-SubCell"/>
</dbReference>
<dbReference type="PANTHER" id="PTHR30086">
    <property type="entry name" value="ARGININE EXPORTER PROTEIN ARGO"/>
    <property type="match status" value="1"/>
</dbReference>
<evidence type="ECO:0000313" key="8">
    <source>
        <dbReference type="Proteomes" id="UP000199183"/>
    </source>
</evidence>
<evidence type="ECO:0000256" key="2">
    <source>
        <dbReference type="ARBA" id="ARBA00022475"/>
    </source>
</evidence>
<evidence type="ECO:0000256" key="6">
    <source>
        <dbReference type="SAM" id="Phobius"/>
    </source>
</evidence>
<accession>A0A1H4IX18</accession>
<feature type="transmembrane region" description="Helical" evidence="6">
    <location>
        <begin position="86"/>
        <end position="107"/>
    </location>
</feature>
<dbReference type="AlphaFoldDB" id="A0A1H4IX18"/>
<proteinExistence type="predicted"/>
<dbReference type="Pfam" id="PF01810">
    <property type="entry name" value="LysE"/>
    <property type="match status" value="1"/>
</dbReference>
<feature type="transmembrane region" description="Helical" evidence="6">
    <location>
        <begin position="128"/>
        <end position="150"/>
    </location>
</feature>
<feature type="transmembrane region" description="Helical" evidence="6">
    <location>
        <begin position="162"/>
        <end position="181"/>
    </location>
</feature>
<evidence type="ECO:0000256" key="5">
    <source>
        <dbReference type="ARBA" id="ARBA00023136"/>
    </source>
</evidence>
<evidence type="ECO:0000256" key="1">
    <source>
        <dbReference type="ARBA" id="ARBA00004651"/>
    </source>
</evidence>
<keyword evidence="8" id="KW-1185">Reference proteome</keyword>
<protein>
    <submittedName>
        <fullName evidence="7">Threonine/homoserine/homoserine lactone efflux protein</fullName>
    </submittedName>
</protein>
<dbReference type="STRING" id="640635.SAMN04489806_0295"/>
<dbReference type="Proteomes" id="UP000199183">
    <property type="component" value="Unassembled WGS sequence"/>
</dbReference>
<reference evidence="7 8" key="1">
    <citation type="submission" date="2016-10" db="EMBL/GenBank/DDBJ databases">
        <authorList>
            <person name="de Groot N.N."/>
        </authorList>
    </citation>
    <scope>NUCLEOTIDE SEQUENCE [LARGE SCALE GENOMIC DNA]</scope>
    <source>
        <strain evidence="7 8">DSM 21799</strain>
    </source>
</reference>
<dbReference type="PANTHER" id="PTHR30086:SF20">
    <property type="entry name" value="ARGININE EXPORTER PROTEIN ARGO-RELATED"/>
    <property type="match status" value="1"/>
</dbReference>
<evidence type="ECO:0000313" key="7">
    <source>
        <dbReference type="EMBL" id="SEB37848.1"/>
    </source>
</evidence>
<dbReference type="InterPro" id="IPR001123">
    <property type="entry name" value="LeuE-type"/>
</dbReference>
<feature type="transmembrane region" description="Helical" evidence="6">
    <location>
        <begin position="201"/>
        <end position="219"/>
    </location>
</feature>
<keyword evidence="4 6" id="KW-1133">Transmembrane helix</keyword>
<keyword evidence="2" id="KW-1003">Cell membrane</keyword>
<dbReference type="GO" id="GO:0015171">
    <property type="term" value="F:amino acid transmembrane transporter activity"/>
    <property type="evidence" value="ECO:0007669"/>
    <property type="project" value="TreeGrafter"/>
</dbReference>
<keyword evidence="3 6" id="KW-0812">Transmembrane</keyword>
<feature type="transmembrane region" description="Helical" evidence="6">
    <location>
        <begin position="20"/>
        <end position="43"/>
    </location>
</feature>